<evidence type="ECO:0000256" key="2">
    <source>
        <dbReference type="SAM" id="Phobius"/>
    </source>
</evidence>
<feature type="compositionally biased region" description="Basic residues" evidence="1">
    <location>
        <begin position="204"/>
        <end position="216"/>
    </location>
</feature>
<accession>A0A6M5YUN9</accession>
<dbReference type="KEGG" id="ftj:FTUN_4709"/>
<proteinExistence type="predicted"/>
<evidence type="ECO:0000313" key="3">
    <source>
        <dbReference type="EMBL" id="QJW97144.1"/>
    </source>
</evidence>
<protein>
    <submittedName>
        <fullName evidence="3">Uncharacterized protein</fullName>
    </submittedName>
</protein>
<keyword evidence="2" id="KW-0472">Membrane</keyword>
<evidence type="ECO:0000256" key="1">
    <source>
        <dbReference type="SAM" id="MobiDB-lite"/>
    </source>
</evidence>
<keyword evidence="2" id="KW-0812">Transmembrane</keyword>
<feature type="region of interest" description="Disordered" evidence="1">
    <location>
        <begin position="30"/>
        <end position="59"/>
    </location>
</feature>
<feature type="transmembrane region" description="Helical" evidence="2">
    <location>
        <begin position="118"/>
        <end position="136"/>
    </location>
</feature>
<name>A0A6M5YUN9_9BACT</name>
<feature type="transmembrane region" description="Helical" evidence="2">
    <location>
        <begin position="62"/>
        <end position="85"/>
    </location>
</feature>
<feature type="compositionally biased region" description="Pro residues" evidence="1">
    <location>
        <begin position="189"/>
        <end position="202"/>
    </location>
</feature>
<feature type="transmembrane region" description="Helical" evidence="2">
    <location>
        <begin position="142"/>
        <end position="166"/>
    </location>
</feature>
<feature type="region of interest" description="Disordered" evidence="1">
    <location>
        <begin position="173"/>
        <end position="239"/>
    </location>
</feature>
<sequence length="239" mass="25773">MRKVSCPECDEVVKVPDESKTVRCPACHTRIVEGGPKNDENDEEDEPRPKKRRKKAPGQKRVRGLIPLLFLAPAGFAIAGAAPFSSAGTQLAIWFGFGYWILGLVCVRAMYQEPDDGASAEAFGVWVMFHAIGASFRYPRLLAAWTLVLWLGIALICEGVLAAVVLKTLQQKPADPGPNAGGEQQPGAGPNPPPARPAPTPPRARTRPSPRTRRSPTRWPASTSRTTSHARAPRPTSGA</sequence>
<keyword evidence="2" id="KW-1133">Transmembrane helix</keyword>
<feature type="compositionally biased region" description="Basic residues" evidence="1">
    <location>
        <begin position="49"/>
        <end position="59"/>
    </location>
</feature>
<evidence type="ECO:0000313" key="4">
    <source>
        <dbReference type="Proteomes" id="UP000503447"/>
    </source>
</evidence>
<dbReference type="Proteomes" id="UP000503447">
    <property type="component" value="Chromosome"/>
</dbReference>
<dbReference type="RefSeq" id="WP_227254382.1">
    <property type="nucleotide sequence ID" value="NZ_CP053452.2"/>
</dbReference>
<reference evidence="4" key="1">
    <citation type="submission" date="2020-05" db="EMBL/GenBank/DDBJ databases">
        <title>Frigoriglobus tundricola gen. nov., sp. nov., a psychrotolerant cellulolytic planctomycete of the family Gemmataceae with two divergent copies of 16S rRNA gene.</title>
        <authorList>
            <person name="Kulichevskaya I.S."/>
            <person name="Ivanova A.A."/>
            <person name="Naumoff D.G."/>
            <person name="Beletsky A.V."/>
            <person name="Rijpstra W.I.C."/>
            <person name="Sinninghe Damste J.S."/>
            <person name="Mardanov A.V."/>
            <person name="Ravin N.V."/>
            <person name="Dedysh S.N."/>
        </authorList>
    </citation>
    <scope>NUCLEOTIDE SEQUENCE [LARGE SCALE GENOMIC DNA]</scope>
    <source>
        <strain evidence="4">PL17</strain>
    </source>
</reference>
<organism evidence="3 4">
    <name type="scientific">Frigoriglobus tundricola</name>
    <dbReference type="NCBI Taxonomy" id="2774151"/>
    <lineage>
        <taxon>Bacteria</taxon>
        <taxon>Pseudomonadati</taxon>
        <taxon>Planctomycetota</taxon>
        <taxon>Planctomycetia</taxon>
        <taxon>Gemmatales</taxon>
        <taxon>Gemmataceae</taxon>
        <taxon>Frigoriglobus</taxon>
    </lineage>
</organism>
<feature type="transmembrane region" description="Helical" evidence="2">
    <location>
        <begin position="91"/>
        <end position="111"/>
    </location>
</feature>
<feature type="compositionally biased region" description="Low complexity" evidence="1">
    <location>
        <begin position="217"/>
        <end position="227"/>
    </location>
</feature>
<gene>
    <name evidence="3" type="ORF">FTUN_4709</name>
</gene>
<dbReference type="AlphaFoldDB" id="A0A6M5YUN9"/>
<keyword evidence="4" id="KW-1185">Reference proteome</keyword>
<dbReference type="EMBL" id="CP053452">
    <property type="protein sequence ID" value="QJW97144.1"/>
    <property type="molecule type" value="Genomic_DNA"/>
</dbReference>